<protein>
    <submittedName>
        <fullName evidence="5">Prophage MuMc02, S24 family peptidase</fullName>
    </submittedName>
</protein>
<feature type="domain" description="Peptidase S24/S26A/S26B/S26C" evidence="4">
    <location>
        <begin position="2"/>
        <end position="127"/>
    </location>
</feature>
<dbReference type="PANTHER" id="PTHR40661">
    <property type="match status" value="1"/>
</dbReference>
<sequence length="135" mass="15339">MPVYDMRASAGFGLTTESNPAPLHSNFYRLDWLRRVTAATPDQLAVVRVCGDSMWDTLHDGDHVLVDRTQTSLRKEGLFVLDVEGEVYVKRCSYRPDTRRVTMRSDNSAYPTWDAIDPETVTVIGRVLWLGRHLG</sequence>
<dbReference type="InterPro" id="IPR015927">
    <property type="entry name" value="Peptidase_S24_S26A/B/C"/>
</dbReference>
<evidence type="ECO:0000259" key="4">
    <source>
        <dbReference type="Pfam" id="PF00717"/>
    </source>
</evidence>
<dbReference type="Pfam" id="PF00717">
    <property type="entry name" value="Peptidase_S24"/>
    <property type="match status" value="1"/>
</dbReference>
<dbReference type="eggNOG" id="COG2932">
    <property type="taxonomic scope" value="Bacteria"/>
</dbReference>
<organism evidence="5 6">
    <name type="scientific">Magnetospirillum fulvum MGU-K5</name>
    <dbReference type="NCBI Taxonomy" id="1316936"/>
    <lineage>
        <taxon>Bacteria</taxon>
        <taxon>Pseudomonadati</taxon>
        <taxon>Pseudomonadota</taxon>
        <taxon>Alphaproteobacteria</taxon>
        <taxon>Rhodospirillales</taxon>
        <taxon>Rhodospirillaceae</taxon>
        <taxon>Magnetospirillum</taxon>
    </lineage>
</organism>
<dbReference type="RefSeq" id="WP_021133018.1">
    <property type="nucleotide sequence ID" value="NZ_AQPH01000060.1"/>
</dbReference>
<gene>
    <name evidence="5" type="ORF">K678_13608</name>
</gene>
<name>S9TF86_MAGFU</name>
<dbReference type="EMBL" id="AQPH01000060">
    <property type="protein sequence ID" value="EPY00926.1"/>
    <property type="molecule type" value="Genomic_DNA"/>
</dbReference>
<dbReference type="CDD" id="cd06462">
    <property type="entry name" value="Peptidase_S24_S26"/>
    <property type="match status" value="1"/>
</dbReference>
<evidence type="ECO:0000256" key="1">
    <source>
        <dbReference type="ARBA" id="ARBA00023015"/>
    </source>
</evidence>
<dbReference type="InterPro" id="IPR036286">
    <property type="entry name" value="LexA/Signal_pep-like_sf"/>
</dbReference>
<evidence type="ECO:0000313" key="5">
    <source>
        <dbReference type="EMBL" id="EPY00926.1"/>
    </source>
</evidence>
<dbReference type="STRING" id="1316936.K678_13608"/>
<keyword evidence="3" id="KW-0804">Transcription</keyword>
<keyword evidence="1" id="KW-0805">Transcription regulation</keyword>
<dbReference type="PANTHER" id="PTHR40661:SF3">
    <property type="entry name" value="FELS-1 PROPHAGE TRANSCRIPTIONAL REGULATOR"/>
    <property type="match status" value="1"/>
</dbReference>
<reference evidence="5 6" key="1">
    <citation type="submission" date="2013-04" db="EMBL/GenBank/DDBJ databases">
        <authorList>
            <person name="Kuznetsov B."/>
            <person name="Ivanovsky R."/>
        </authorList>
    </citation>
    <scope>NUCLEOTIDE SEQUENCE [LARGE SCALE GENOMIC DNA]</scope>
    <source>
        <strain evidence="5 6">MGU-K5</strain>
    </source>
</reference>
<comment type="caution">
    <text evidence="5">The sequence shown here is derived from an EMBL/GenBank/DDBJ whole genome shotgun (WGS) entry which is preliminary data.</text>
</comment>
<keyword evidence="2" id="KW-0238">DNA-binding</keyword>
<proteinExistence type="predicted"/>
<dbReference type="SUPFAM" id="SSF51306">
    <property type="entry name" value="LexA/Signal peptidase"/>
    <property type="match status" value="1"/>
</dbReference>
<dbReference type="AlphaFoldDB" id="S9TF86"/>
<accession>S9TF86</accession>
<evidence type="ECO:0000256" key="3">
    <source>
        <dbReference type="ARBA" id="ARBA00023163"/>
    </source>
</evidence>
<dbReference type="Proteomes" id="UP000015350">
    <property type="component" value="Unassembled WGS sequence"/>
</dbReference>
<evidence type="ECO:0000313" key="6">
    <source>
        <dbReference type="Proteomes" id="UP000015350"/>
    </source>
</evidence>
<evidence type="ECO:0000256" key="2">
    <source>
        <dbReference type="ARBA" id="ARBA00023125"/>
    </source>
</evidence>
<dbReference type="GO" id="GO:0003677">
    <property type="term" value="F:DNA binding"/>
    <property type="evidence" value="ECO:0007669"/>
    <property type="project" value="UniProtKB-KW"/>
</dbReference>
<dbReference type="Gene3D" id="2.10.109.10">
    <property type="entry name" value="Umud Fragment, subunit A"/>
    <property type="match status" value="1"/>
</dbReference>